<keyword evidence="9" id="KW-0735">Signal-anchor</keyword>
<dbReference type="GO" id="GO:0000166">
    <property type="term" value="F:nucleotide binding"/>
    <property type="evidence" value="ECO:0007669"/>
    <property type="project" value="UniProtKB-KW"/>
</dbReference>
<keyword evidence="11" id="KW-0472">Membrane</keyword>
<sequence length="444" mass="48864">MTPFGRLTHRHGVLALLATTALVSSISVLLLSVDVDWNALHRHAVEVRVAFWRATGRMPARPTQPAPWPWSAAQPSYADRDVLVILKTGWQTQSQLEAALQFLDRSRTASNTVIISDHASDIQGGNLSSTWVVHDVIEPLAKDALYNGSEVVKMYEAMHAYIRADKMEDARAVKGWHIDRLKNVPGFQLAYRLHPGYKWYIMIDDDTFLHFPSLLTGLRGLDADRAHYLGTSLDGTIRVAYGGGGIVLSQGAVRLLHFAAPGYLRDTVWNGRESDIALGWALAQAAGVHLAEDRSLVFAGGTPDEVPIDAARACVPAATLHHIKPRDFAIANDRLSHVNATLSWLGMWNAFATSHEMHERRQGWTYNYGETPKYGKVAFASDKGPLDEDGCKKSCSEGCMAWTWRKDQSSCFIGNVLTVGRADVEAVSGVNVARISELEAICNP</sequence>
<proteinExistence type="inferred from homology"/>
<keyword evidence="14" id="KW-1185">Reference proteome</keyword>
<dbReference type="PANTHER" id="PTHR23033:SF47">
    <property type="entry name" value="APPLE DOMAIN-CONTAINING PROTEIN-RELATED"/>
    <property type="match status" value="1"/>
</dbReference>
<feature type="domain" description="Fringe-like glycosyltransferase" evidence="12">
    <location>
        <begin position="192"/>
        <end position="289"/>
    </location>
</feature>
<name>A0A165G0C6_EXIGL</name>
<dbReference type="Pfam" id="PF02434">
    <property type="entry name" value="Fringe"/>
    <property type="match status" value="1"/>
</dbReference>
<keyword evidence="8" id="KW-0547">Nucleotide-binding</keyword>
<keyword evidence="7" id="KW-0812">Transmembrane</keyword>
<keyword evidence="6" id="KW-0808">Transferase</keyword>
<evidence type="ECO:0000256" key="8">
    <source>
        <dbReference type="ARBA" id="ARBA00022741"/>
    </source>
</evidence>
<dbReference type="GO" id="GO:0016263">
    <property type="term" value="F:glycoprotein-N-acetylgalactosamine 3-beta-galactosyltransferase activity"/>
    <property type="evidence" value="ECO:0007669"/>
    <property type="project" value="UniProtKB-EC"/>
</dbReference>
<dbReference type="PANTHER" id="PTHR23033">
    <property type="entry name" value="BETA1,3-GALACTOSYLTRANSFERASE"/>
    <property type="match status" value="1"/>
</dbReference>
<comment type="similarity">
    <text evidence="3">Belongs to the glycosyltransferase 31 family. Beta3-Gal-T subfamily.</text>
</comment>
<dbReference type="Gene3D" id="3.90.550.50">
    <property type="match status" value="1"/>
</dbReference>
<comment type="pathway">
    <text evidence="2">Protein modification; protein glycosylation.</text>
</comment>
<comment type="subcellular location">
    <subcellularLocation>
        <location evidence="1">Membrane</location>
        <topology evidence="1">Single-pass type II membrane protein</topology>
    </subcellularLocation>
</comment>
<dbReference type="EC" id="2.4.1.122" evidence="4"/>
<dbReference type="InterPro" id="IPR026050">
    <property type="entry name" value="C1GALT1/C1GALT1_chp1"/>
</dbReference>
<dbReference type="InterPro" id="IPR003378">
    <property type="entry name" value="Fringe-like_glycosylTrfase"/>
</dbReference>
<evidence type="ECO:0000256" key="4">
    <source>
        <dbReference type="ARBA" id="ARBA00012557"/>
    </source>
</evidence>
<keyword evidence="10" id="KW-1133">Transmembrane helix</keyword>
<dbReference type="InParanoid" id="A0A165G0C6"/>
<evidence type="ECO:0000256" key="2">
    <source>
        <dbReference type="ARBA" id="ARBA00004922"/>
    </source>
</evidence>
<organism evidence="13 14">
    <name type="scientific">Exidia glandulosa HHB12029</name>
    <dbReference type="NCBI Taxonomy" id="1314781"/>
    <lineage>
        <taxon>Eukaryota</taxon>
        <taxon>Fungi</taxon>
        <taxon>Dikarya</taxon>
        <taxon>Basidiomycota</taxon>
        <taxon>Agaricomycotina</taxon>
        <taxon>Agaricomycetes</taxon>
        <taxon>Auriculariales</taxon>
        <taxon>Exidiaceae</taxon>
        <taxon>Exidia</taxon>
    </lineage>
</organism>
<accession>A0A165G0C6</accession>
<evidence type="ECO:0000256" key="5">
    <source>
        <dbReference type="ARBA" id="ARBA00022676"/>
    </source>
</evidence>
<evidence type="ECO:0000313" key="14">
    <source>
        <dbReference type="Proteomes" id="UP000077266"/>
    </source>
</evidence>
<dbReference type="EMBL" id="KV426063">
    <property type="protein sequence ID" value="KZV89800.1"/>
    <property type="molecule type" value="Genomic_DNA"/>
</dbReference>
<dbReference type="Proteomes" id="UP000077266">
    <property type="component" value="Unassembled WGS sequence"/>
</dbReference>
<evidence type="ECO:0000256" key="10">
    <source>
        <dbReference type="ARBA" id="ARBA00022989"/>
    </source>
</evidence>
<reference evidence="13 14" key="1">
    <citation type="journal article" date="2016" name="Mol. Biol. Evol.">
        <title>Comparative Genomics of Early-Diverging Mushroom-Forming Fungi Provides Insights into the Origins of Lignocellulose Decay Capabilities.</title>
        <authorList>
            <person name="Nagy L.G."/>
            <person name="Riley R."/>
            <person name="Tritt A."/>
            <person name="Adam C."/>
            <person name="Daum C."/>
            <person name="Floudas D."/>
            <person name="Sun H."/>
            <person name="Yadav J.S."/>
            <person name="Pangilinan J."/>
            <person name="Larsson K.H."/>
            <person name="Matsuura K."/>
            <person name="Barry K."/>
            <person name="Labutti K."/>
            <person name="Kuo R."/>
            <person name="Ohm R.A."/>
            <person name="Bhattacharya S.S."/>
            <person name="Shirouzu T."/>
            <person name="Yoshinaga Y."/>
            <person name="Martin F.M."/>
            <person name="Grigoriev I.V."/>
            <person name="Hibbett D.S."/>
        </authorList>
    </citation>
    <scope>NUCLEOTIDE SEQUENCE [LARGE SCALE GENOMIC DNA]</scope>
    <source>
        <strain evidence="13 14">HHB12029</strain>
    </source>
</reference>
<evidence type="ECO:0000259" key="12">
    <source>
        <dbReference type="Pfam" id="PF02434"/>
    </source>
</evidence>
<dbReference type="STRING" id="1314781.A0A165G0C6"/>
<protein>
    <recommendedName>
        <fullName evidence="4">N-acetylgalactosaminide beta-1,3-galactosyltransferase</fullName>
        <ecNumber evidence="4">2.4.1.122</ecNumber>
    </recommendedName>
</protein>
<keyword evidence="5" id="KW-0328">Glycosyltransferase</keyword>
<gene>
    <name evidence="13" type="ORF">EXIGLDRAFT_721040</name>
</gene>
<dbReference type="AlphaFoldDB" id="A0A165G0C6"/>
<evidence type="ECO:0000256" key="9">
    <source>
        <dbReference type="ARBA" id="ARBA00022968"/>
    </source>
</evidence>
<evidence type="ECO:0000256" key="1">
    <source>
        <dbReference type="ARBA" id="ARBA00004606"/>
    </source>
</evidence>
<evidence type="ECO:0000256" key="11">
    <source>
        <dbReference type="ARBA" id="ARBA00023136"/>
    </source>
</evidence>
<evidence type="ECO:0000256" key="3">
    <source>
        <dbReference type="ARBA" id="ARBA00006462"/>
    </source>
</evidence>
<dbReference type="GO" id="GO:0016020">
    <property type="term" value="C:membrane"/>
    <property type="evidence" value="ECO:0007669"/>
    <property type="project" value="UniProtKB-SubCell"/>
</dbReference>
<dbReference type="OrthoDB" id="414175at2759"/>
<evidence type="ECO:0000313" key="13">
    <source>
        <dbReference type="EMBL" id="KZV89800.1"/>
    </source>
</evidence>
<evidence type="ECO:0000256" key="7">
    <source>
        <dbReference type="ARBA" id="ARBA00022692"/>
    </source>
</evidence>
<evidence type="ECO:0000256" key="6">
    <source>
        <dbReference type="ARBA" id="ARBA00022679"/>
    </source>
</evidence>